<comment type="caution">
    <text evidence="3">The sequence shown here is derived from an EMBL/GenBank/DDBJ whole genome shotgun (WGS) entry which is preliminary data.</text>
</comment>
<sequence>MEQQEQGQRQITELHRAATGLVHSMDWLRGRLERDGEHELAKRATLKIDRMEFLCVKLSGISDEFEELAKDRRSLSAEEERLRAERCELQQVERAQLKEGGRLEALSDETRKELERLVTATRKETVKMAEEQLARSDVQLEKLVSGLSLSTNELVDKALTARGDNEARVAELESDLRNANDRVKRLEEELAEARAQLSKVPQLETELRHQKELVTRAGDERNRADKWLIAEIANCTGLPLSLGNQGLLLDSQKSLRELVDKGKNTEEIRNGLKAARNEIDSGKTDLRNKETELRGKEEEIQQLQESLATMQSRMNRMEQEGQRGDSGSSSKRRMAGRKRRAYDDAEDVDRETRKAMWNWESRVKDAARLLYEVHPVIVPDTPLTLEQVLTRLVETSFEEVASWNLELFVRDDPGNKWYCFDQLVRDGHEYVEVEIADDGECRMHAEEGRPCVQVRRAKPDESSVRNTVIFRVVGDS</sequence>
<keyword evidence="4" id="KW-1185">Reference proteome</keyword>
<feature type="coiled-coil region" evidence="1">
    <location>
        <begin position="65"/>
        <end position="95"/>
    </location>
</feature>
<reference evidence="3 4" key="1">
    <citation type="submission" date="2018-06" db="EMBL/GenBank/DDBJ databases">
        <title>Complete Genomes of Monosporascus.</title>
        <authorList>
            <person name="Robinson A.J."/>
            <person name="Natvig D.O."/>
        </authorList>
    </citation>
    <scope>NUCLEOTIDE SEQUENCE [LARGE SCALE GENOMIC DNA]</scope>
    <source>
        <strain evidence="3 4">CBS 609.92</strain>
    </source>
</reference>
<name>A0ABY0HJR2_9PEZI</name>
<feature type="region of interest" description="Disordered" evidence="2">
    <location>
        <begin position="316"/>
        <end position="347"/>
    </location>
</feature>
<keyword evidence="1" id="KW-0175">Coiled coil</keyword>
<dbReference type="EMBL" id="QJNS01000005">
    <property type="protein sequence ID" value="RYO95083.1"/>
    <property type="molecule type" value="Genomic_DNA"/>
</dbReference>
<feature type="region of interest" description="Disordered" evidence="2">
    <location>
        <begin position="279"/>
        <end position="299"/>
    </location>
</feature>
<feature type="coiled-coil region" evidence="1">
    <location>
        <begin position="162"/>
        <end position="203"/>
    </location>
</feature>
<evidence type="ECO:0000256" key="2">
    <source>
        <dbReference type="SAM" id="MobiDB-lite"/>
    </source>
</evidence>
<feature type="compositionally biased region" description="Basic residues" evidence="2">
    <location>
        <begin position="330"/>
        <end position="340"/>
    </location>
</feature>
<dbReference type="Proteomes" id="UP000294003">
    <property type="component" value="Unassembled WGS sequence"/>
</dbReference>
<protein>
    <submittedName>
        <fullName evidence="3">Uncharacterized protein</fullName>
    </submittedName>
</protein>
<evidence type="ECO:0000313" key="4">
    <source>
        <dbReference type="Proteomes" id="UP000294003"/>
    </source>
</evidence>
<organism evidence="3 4">
    <name type="scientific">Monosporascus cannonballus</name>
    <dbReference type="NCBI Taxonomy" id="155416"/>
    <lineage>
        <taxon>Eukaryota</taxon>
        <taxon>Fungi</taxon>
        <taxon>Dikarya</taxon>
        <taxon>Ascomycota</taxon>
        <taxon>Pezizomycotina</taxon>
        <taxon>Sordariomycetes</taxon>
        <taxon>Xylariomycetidae</taxon>
        <taxon>Xylariales</taxon>
        <taxon>Xylariales incertae sedis</taxon>
        <taxon>Monosporascus</taxon>
    </lineage>
</organism>
<evidence type="ECO:0000313" key="3">
    <source>
        <dbReference type="EMBL" id="RYO95083.1"/>
    </source>
</evidence>
<evidence type="ECO:0000256" key="1">
    <source>
        <dbReference type="SAM" id="Coils"/>
    </source>
</evidence>
<gene>
    <name evidence="3" type="ORF">DL762_000276</name>
</gene>
<accession>A0ABY0HJR2</accession>
<proteinExistence type="predicted"/>